<keyword evidence="3" id="KW-1185">Reference proteome</keyword>
<dbReference type="AlphaFoldDB" id="A0A1B1Z6J3"/>
<evidence type="ECO:0000313" key="3">
    <source>
        <dbReference type="Proteomes" id="UP000077412"/>
    </source>
</evidence>
<feature type="region of interest" description="Disordered" evidence="1">
    <location>
        <begin position="1"/>
        <end position="25"/>
    </location>
</feature>
<gene>
    <name evidence="2" type="ORF">ABE41_013835</name>
</gene>
<dbReference type="EMBL" id="CP016761">
    <property type="protein sequence ID" value="ANX13087.1"/>
    <property type="molecule type" value="Genomic_DNA"/>
</dbReference>
<organism evidence="2 3">
    <name type="scientific">Fictibacillus arsenicus</name>
    <dbReference type="NCBI Taxonomy" id="255247"/>
    <lineage>
        <taxon>Bacteria</taxon>
        <taxon>Bacillati</taxon>
        <taxon>Bacillota</taxon>
        <taxon>Bacilli</taxon>
        <taxon>Bacillales</taxon>
        <taxon>Fictibacillaceae</taxon>
        <taxon>Fictibacillus</taxon>
    </lineage>
</organism>
<proteinExistence type="predicted"/>
<protein>
    <submittedName>
        <fullName evidence="2">Uncharacterized protein</fullName>
    </submittedName>
</protein>
<dbReference type="STRING" id="255247.ABE41_013835"/>
<feature type="compositionally biased region" description="Basic and acidic residues" evidence="1">
    <location>
        <begin position="1"/>
        <end position="10"/>
    </location>
</feature>
<dbReference type="KEGG" id="far:ABE41_013835"/>
<evidence type="ECO:0000256" key="1">
    <source>
        <dbReference type="SAM" id="MobiDB-lite"/>
    </source>
</evidence>
<accession>A0A1B1Z6J3</accession>
<reference evidence="2 3" key="1">
    <citation type="submission" date="2016-08" db="EMBL/GenBank/DDBJ databases">
        <title>Complete genome sequence of Fictibacillus arsenicus G25-54, a strain with toxicity to nematodes and a potential arsenic-resistance activity.</title>
        <authorList>
            <person name="Zheng Z."/>
        </authorList>
    </citation>
    <scope>NUCLEOTIDE SEQUENCE [LARGE SCALE GENOMIC DNA]</scope>
    <source>
        <strain evidence="2 3">G25-54</strain>
    </source>
</reference>
<sequence length="94" mass="10671">MVRSAKEAHRTPRGKRASWNGNQPLQGATKFAKTTFLKNKKSPIVLKDERTFPRYHLNLRQVQINLLYSSSITDLPSSSTSLFKEDAQGRLPTN</sequence>
<name>A0A1B1Z6J3_9BACL</name>
<dbReference type="Proteomes" id="UP000077412">
    <property type="component" value="Chromosome"/>
</dbReference>
<evidence type="ECO:0000313" key="2">
    <source>
        <dbReference type="EMBL" id="ANX13087.1"/>
    </source>
</evidence>